<dbReference type="InterPro" id="IPR038587">
    <property type="entry name" value="Ribosomal_eL40_sf"/>
</dbReference>
<evidence type="ECO:0000313" key="1">
    <source>
        <dbReference type="EMBL" id="AUB55408.1"/>
    </source>
</evidence>
<dbReference type="Gene3D" id="4.10.1060.50">
    <property type="match status" value="1"/>
</dbReference>
<sequence>MLQKKIPENVIFCGECGARNPITAKFCSECGLNIDKKSDDQSLNEEMNSSGEKSLELTPAESYLILYLDSSNLATDNAHGKELLKLTMKDLLARKVIKIDSREEKKFLSTKIVQKIGKGENFDTDLKPHEEIFTSPLSKNPELDLKKYFKKMLKPFKSRLTGPSFSKYKTDFVMPILIEKGYVLLVKKKGIVSPAKYELTGSGVGIKNRINDIFKDSDNLFQWADSNPEKAKAFLSAVGTHIFILPYDMDQLLSLKNRLANVKTKTSKFYPYLLYPVSFLIGMKMGGRNASKKREDLFDYDDSFDLFDMDVFDGLDDFIIDSFDDVFDSFDDICDSFEGGDNDGFDW</sequence>
<dbReference type="GeneID" id="35120897"/>
<gene>
    <name evidence="1" type="ORF">BK007_04835</name>
</gene>
<evidence type="ECO:0008006" key="3">
    <source>
        <dbReference type="Google" id="ProtNLM"/>
    </source>
</evidence>
<proteinExistence type="predicted"/>
<dbReference type="EMBL" id="CP017766">
    <property type="protein sequence ID" value="AUB55408.1"/>
    <property type="molecule type" value="Genomic_DNA"/>
</dbReference>
<accession>A0A2H4VBE6</accession>
<dbReference type="AlphaFoldDB" id="A0A2H4VBE6"/>
<evidence type="ECO:0000313" key="2">
    <source>
        <dbReference type="Proteomes" id="UP000232806"/>
    </source>
</evidence>
<protein>
    <recommendedName>
        <fullName evidence="3">Zinc ribbon domain-containing protein</fullName>
    </recommendedName>
</protein>
<dbReference type="Proteomes" id="UP000232806">
    <property type="component" value="Chromosome"/>
</dbReference>
<dbReference type="RefSeq" id="WP_100905389.1">
    <property type="nucleotide sequence ID" value="NZ_CP017766.1"/>
</dbReference>
<reference evidence="1 2" key="1">
    <citation type="submission" date="2016-10" db="EMBL/GenBank/DDBJ databases">
        <title>Comparative genomics between deep and shallow subseafloor isolates.</title>
        <authorList>
            <person name="Ishii S."/>
            <person name="Miller J.R."/>
            <person name="Sutton G."/>
            <person name="Suzuki S."/>
            <person name="Methe B."/>
            <person name="Inagaki F."/>
            <person name="Imachi H."/>
        </authorList>
    </citation>
    <scope>NUCLEOTIDE SEQUENCE [LARGE SCALE GENOMIC DNA]</scope>
    <source>
        <strain evidence="1 2">MO-MB1</strain>
    </source>
</reference>
<organism evidence="1 2">
    <name type="scientific">Methanobacterium subterraneum</name>
    <dbReference type="NCBI Taxonomy" id="59277"/>
    <lineage>
        <taxon>Archaea</taxon>
        <taxon>Methanobacteriati</taxon>
        <taxon>Methanobacteriota</taxon>
        <taxon>Methanomada group</taxon>
        <taxon>Methanobacteria</taxon>
        <taxon>Methanobacteriales</taxon>
        <taxon>Methanobacteriaceae</taxon>
        <taxon>Methanobacterium</taxon>
    </lineage>
</organism>
<name>A0A2H4VBE6_9EURY</name>
<dbReference type="OrthoDB" id="45138at2157"/>